<feature type="region of interest" description="Disordered" evidence="2">
    <location>
        <begin position="1"/>
        <end position="37"/>
    </location>
</feature>
<sequence>KKRKADGGGRPEGSNKRAKGKKQWGMPRKEAAEGRGIHPGDVGIWATCAMKKEAKSVADLRDLFSEYASKLYGVDPANAAAENGGTDDEADIEAEISKELEDIRKPDKNPLFVSRKLDTQCLLFFRTRQPLDPVSFVRSICQDAADGVEQKRCRFVKRLTPITAIDKATERGLDEVAQQVLAPHFHGPDRAGKKFAIRTNIRNNKEFTRDQVIKSVAAAVGPGHTVDLSGYDLLILVEIYKNICGMSVVSPDFDRLKRFNLAEL</sequence>
<keyword evidence="5" id="KW-1185">Reference proteome</keyword>
<name>A0A6A5ZT52_9PLEO</name>
<gene>
    <name evidence="4" type="ORF">BDV96DRAFT_461051</name>
</gene>
<dbReference type="Proteomes" id="UP000799770">
    <property type="component" value="Unassembled WGS sequence"/>
</dbReference>
<dbReference type="FunFam" id="3.30.2300.10:FF:000001">
    <property type="entry name" value="THUMP domain-containing protein 1"/>
    <property type="match status" value="1"/>
</dbReference>
<accession>A0A6A5ZT52</accession>
<evidence type="ECO:0000313" key="4">
    <source>
        <dbReference type="EMBL" id="KAF2122426.1"/>
    </source>
</evidence>
<proteinExistence type="predicted"/>
<dbReference type="GO" id="GO:0006400">
    <property type="term" value="P:tRNA modification"/>
    <property type="evidence" value="ECO:0007669"/>
    <property type="project" value="InterPro"/>
</dbReference>
<feature type="domain" description="THUMP" evidence="3">
    <location>
        <begin position="144"/>
        <end position="250"/>
    </location>
</feature>
<evidence type="ECO:0000259" key="3">
    <source>
        <dbReference type="PROSITE" id="PS51165"/>
    </source>
</evidence>
<dbReference type="PROSITE" id="PS51165">
    <property type="entry name" value="THUMP"/>
    <property type="match status" value="1"/>
</dbReference>
<dbReference type="CDD" id="cd11717">
    <property type="entry name" value="THUMP_THUMPD1_like"/>
    <property type="match status" value="1"/>
</dbReference>
<protein>
    <recommendedName>
        <fullName evidence="3">THUMP domain-containing protein</fullName>
    </recommendedName>
</protein>
<dbReference type="EMBL" id="ML977310">
    <property type="protein sequence ID" value="KAF2122426.1"/>
    <property type="molecule type" value="Genomic_DNA"/>
</dbReference>
<dbReference type="PANTHER" id="PTHR13452:SF10">
    <property type="entry name" value="THUMP DOMAIN-CONTAINING PROTEIN 1"/>
    <property type="match status" value="1"/>
</dbReference>
<dbReference type="InterPro" id="IPR004114">
    <property type="entry name" value="THUMP_dom"/>
</dbReference>
<feature type="compositionally biased region" description="Basic and acidic residues" evidence="2">
    <location>
        <begin position="1"/>
        <end position="15"/>
    </location>
</feature>
<evidence type="ECO:0000256" key="2">
    <source>
        <dbReference type="SAM" id="MobiDB-lite"/>
    </source>
</evidence>
<reference evidence="4" key="1">
    <citation type="journal article" date="2020" name="Stud. Mycol.">
        <title>101 Dothideomycetes genomes: a test case for predicting lifestyles and emergence of pathogens.</title>
        <authorList>
            <person name="Haridas S."/>
            <person name="Albert R."/>
            <person name="Binder M."/>
            <person name="Bloem J."/>
            <person name="Labutti K."/>
            <person name="Salamov A."/>
            <person name="Andreopoulos B."/>
            <person name="Baker S."/>
            <person name="Barry K."/>
            <person name="Bills G."/>
            <person name="Bluhm B."/>
            <person name="Cannon C."/>
            <person name="Castanera R."/>
            <person name="Culley D."/>
            <person name="Daum C."/>
            <person name="Ezra D."/>
            <person name="Gonzalez J."/>
            <person name="Henrissat B."/>
            <person name="Kuo A."/>
            <person name="Liang C."/>
            <person name="Lipzen A."/>
            <person name="Lutzoni F."/>
            <person name="Magnuson J."/>
            <person name="Mondo S."/>
            <person name="Nolan M."/>
            <person name="Ohm R."/>
            <person name="Pangilinan J."/>
            <person name="Park H.-J."/>
            <person name="Ramirez L."/>
            <person name="Alfaro M."/>
            <person name="Sun H."/>
            <person name="Tritt A."/>
            <person name="Yoshinaga Y."/>
            <person name="Zwiers L.-H."/>
            <person name="Turgeon B."/>
            <person name="Goodwin S."/>
            <person name="Spatafora J."/>
            <person name="Crous P."/>
            <person name="Grigoriev I."/>
        </authorList>
    </citation>
    <scope>NUCLEOTIDE SEQUENCE</scope>
    <source>
        <strain evidence="4">CBS 627.86</strain>
    </source>
</reference>
<evidence type="ECO:0000256" key="1">
    <source>
        <dbReference type="PROSITE-ProRule" id="PRU00529"/>
    </source>
</evidence>
<organism evidence="4 5">
    <name type="scientific">Lophiotrema nucula</name>
    <dbReference type="NCBI Taxonomy" id="690887"/>
    <lineage>
        <taxon>Eukaryota</taxon>
        <taxon>Fungi</taxon>
        <taxon>Dikarya</taxon>
        <taxon>Ascomycota</taxon>
        <taxon>Pezizomycotina</taxon>
        <taxon>Dothideomycetes</taxon>
        <taxon>Pleosporomycetidae</taxon>
        <taxon>Pleosporales</taxon>
        <taxon>Lophiotremataceae</taxon>
        <taxon>Lophiotrema</taxon>
    </lineage>
</organism>
<keyword evidence="1" id="KW-0694">RNA-binding</keyword>
<dbReference type="Pfam" id="PF02926">
    <property type="entry name" value="THUMP"/>
    <property type="match status" value="1"/>
</dbReference>
<dbReference type="SUPFAM" id="SSF143437">
    <property type="entry name" value="THUMP domain-like"/>
    <property type="match status" value="1"/>
</dbReference>
<dbReference type="PANTHER" id="PTHR13452">
    <property type="entry name" value="THUMP DOMAIN CONTAINING PROTEIN 1-RELATED"/>
    <property type="match status" value="1"/>
</dbReference>
<feature type="compositionally biased region" description="Basic and acidic residues" evidence="2">
    <location>
        <begin position="27"/>
        <end position="37"/>
    </location>
</feature>
<dbReference type="OrthoDB" id="367221at2759"/>
<feature type="non-terminal residue" evidence="4">
    <location>
        <position position="264"/>
    </location>
</feature>
<dbReference type="GO" id="GO:0003723">
    <property type="term" value="F:RNA binding"/>
    <property type="evidence" value="ECO:0007669"/>
    <property type="project" value="UniProtKB-UniRule"/>
</dbReference>
<dbReference type="SMART" id="SM00981">
    <property type="entry name" value="THUMP"/>
    <property type="match status" value="1"/>
</dbReference>
<dbReference type="AlphaFoldDB" id="A0A6A5ZT52"/>
<evidence type="ECO:0000313" key="5">
    <source>
        <dbReference type="Proteomes" id="UP000799770"/>
    </source>
</evidence>
<dbReference type="Gene3D" id="3.30.2300.10">
    <property type="entry name" value="THUMP superfamily"/>
    <property type="match status" value="1"/>
</dbReference>
<dbReference type="InterPro" id="IPR040183">
    <property type="entry name" value="THUMPD1-like"/>
</dbReference>
<feature type="non-terminal residue" evidence="4">
    <location>
        <position position="1"/>
    </location>
</feature>